<evidence type="ECO:0000256" key="4">
    <source>
        <dbReference type="ARBA" id="ARBA00022679"/>
    </source>
</evidence>
<keyword evidence="9" id="KW-1185">Reference proteome</keyword>
<accession>A0ABZ0Q9E5</accession>
<dbReference type="EMBL" id="CP138203">
    <property type="protein sequence ID" value="WPC72797.1"/>
    <property type="molecule type" value="Genomic_DNA"/>
</dbReference>
<sequence length="405" mass="44609">MSRAPLINGIPADQFFKKKSTKRQSSADESLSDEQKQAQKRAKRAAAKGKKPAKMGESAQTVKPRKSGAQPKKSPAEAAALKVKVITSPAGLHPRNRHHGQYDFTVLCQAVPELRQYVVKNPLGVDTIPFADPVAVKRLNQALLAHHYGVTEWDIPQGYLCPPIPGRADYIHRAAELLQKEFPQLAMSDVTLLDIGVGANCIYPIIAAVDYGWQVKASDIDPVSVEQANKIAQSNAVLKGKIACQLQSQSESIFTGIIAPNDHFVLTTCNPPFHSSLEEAQKGTEQKRANLAKNAQKRQGGKSVMSKSSGLNFGGQKAELWCPGGEAAFLQKMARESALFKDQVLWFSSLISKKENVRWMRKQLEQVGAVEAQVVEMAQGQKISRFIAWSFQNASQRKVWLKEKC</sequence>
<evidence type="ECO:0000256" key="5">
    <source>
        <dbReference type="ARBA" id="ARBA00022691"/>
    </source>
</evidence>
<comment type="similarity">
    <text evidence="6">Belongs to the methyltransferase superfamily. METTL16/RlmF family.</text>
</comment>
<dbReference type="HAMAP" id="MF_01848">
    <property type="entry name" value="23SrRNA_methyltr_F"/>
    <property type="match status" value="1"/>
</dbReference>
<dbReference type="PANTHER" id="PTHR13393:SF0">
    <property type="entry name" value="RNA N6-ADENOSINE-METHYLTRANSFERASE METTL16"/>
    <property type="match status" value="1"/>
</dbReference>
<dbReference type="PANTHER" id="PTHR13393">
    <property type="entry name" value="SAM-DEPENDENT METHYLTRANSFERASE"/>
    <property type="match status" value="1"/>
</dbReference>
<comment type="function">
    <text evidence="6">Specifically methylates the adenine in position 1618 of 23S rRNA.</text>
</comment>
<proteinExistence type="inferred from homology"/>
<evidence type="ECO:0000256" key="7">
    <source>
        <dbReference type="SAM" id="MobiDB-lite"/>
    </source>
</evidence>
<dbReference type="InterPro" id="IPR029063">
    <property type="entry name" value="SAM-dependent_MTases_sf"/>
</dbReference>
<dbReference type="InterPro" id="IPR016909">
    <property type="entry name" value="rRNA_lsu_MeTfrase_F"/>
</dbReference>
<comment type="subcellular location">
    <subcellularLocation>
        <location evidence="6">Cytoplasm</location>
    </subcellularLocation>
</comment>
<evidence type="ECO:0000256" key="3">
    <source>
        <dbReference type="ARBA" id="ARBA00022603"/>
    </source>
</evidence>
<dbReference type="GO" id="GO:0052907">
    <property type="term" value="F:23S rRNA (adenine(1618)-N(6))-methyltransferase activity"/>
    <property type="evidence" value="ECO:0007669"/>
    <property type="project" value="UniProtKB-EC"/>
</dbReference>
<dbReference type="SUPFAM" id="SSF53335">
    <property type="entry name" value="S-adenosyl-L-methionine-dependent methyltransferases"/>
    <property type="match status" value="1"/>
</dbReference>
<evidence type="ECO:0000313" key="9">
    <source>
        <dbReference type="Proteomes" id="UP001304071"/>
    </source>
</evidence>
<keyword evidence="5 6" id="KW-0949">S-adenosyl-L-methionine</keyword>
<keyword evidence="4 6" id="KW-0808">Transferase</keyword>
<dbReference type="InterPro" id="IPR010286">
    <property type="entry name" value="METTL16/RlmF"/>
</dbReference>
<dbReference type="Proteomes" id="UP001304071">
    <property type="component" value="Chromosome 1"/>
</dbReference>
<dbReference type="Pfam" id="PF05971">
    <property type="entry name" value="Methyltransf_10"/>
    <property type="match status" value="1"/>
</dbReference>
<evidence type="ECO:0000313" key="8">
    <source>
        <dbReference type="EMBL" id="WPC72797.1"/>
    </source>
</evidence>
<reference evidence="8 9" key="1">
    <citation type="submission" date="2023-11" db="EMBL/GenBank/DDBJ databases">
        <title>Plant-associative lifestyle of Vibrio porteresiae and its evolutionary dynamics.</title>
        <authorList>
            <person name="Rameshkumar N."/>
            <person name="Kirti K."/>
        </authorList>
    </citation>
    <scope>NUCLEOTIDE SEQUENCE [LARGE SCALE GENOMIC DNA]</scope>
    <source>
        <strain evidence="8 9">MSSRF30</strain>
    </source>
</reference>
<name>A0ABZ0Q9E5_9VIBR</name>
<keyword evidence="2 6" id="KW-0698">rRNA processing</keyword>
<gene>
    <name evidence="6 8" type="primary">rlmF</name>
    <name evidence="8" type="ORF">R8Z52_11750</name>
</gene>
<protein>
    <recommendedName>
        <fullName evidence="6">Ribosomal RNA large subunit methyltransferase F</fullName>
        <ecNumber evidence="6">2.1.1.181</ecNumber>
    </recommendedName>
    <alternativeName>
        <fullName evidence="6">23S rRNA mA1618 methyltransferase</fullName>
    </alternativeName>
    <alternativeName>
        <fullName evidence="6">rRNA adenine N-6-methyltransferase</fullName>
    </alternativeName>
</protein>
<feature type="region of interest" description="Disordered" evidence="7">
    <location>
        <begin position="280"/>
        <end position="309"/>
    </location>
</feature>
<feature type="compositionally biased region" description="Basic residues" evidence="7">
    <location>
        <begin position="38"/>
        <end position="53"/>
    </location>
</feature>
<keyword evidence="1 6" id="KW-0963">Cytoplasm</keyword>
<feature type="region of interest" description="Disordered" evidence="7">
    <location>
        <begin position="1"/>
        <end position="78"/>
    </location>
</feature>
<evidence type="ECO:0000256" key="6">
    <source>
        <dbReference type="HAMAP-Rule" id="MF_01848"/>
    </source>
</evidence>
<dbReference type="NCBIfam" id="NF008725">
    <property type="entry name" value="PRK11727.1"/>
    <property type="match status" value="1"/>
</dbReference>
<organism evidence="8 9">
    <name type="scientific">Vibrio porteresiae DSM 19223</name>
    <dbReference type="NCBI Taxonomy" id="1123496"/>
    <lineage>
        <taxon>Bacteria</taxon>
        <taxon>Pseudomonadati</taxon>
        <taxon>Pseudomonadota</taxon>
        <taxon>Gammaproteobacteria</taxon>
        <taxon>Vibrionales</taxon>
        <taxon>Vibrionaceae</taxon>
        <taxon>Vibrio</taxon>
    </lineage>
</organism>
<keyword evidence="3 6" id="KW-0489">Methyltransferase</keyword>
<comment type="catalytic activity">
    <reaction evidence="6">
        <text>adenosine(1618) in 23S rRNA + S-adenosyl-L-methionine = N(6)-methyladenosine(1618) in 23S rRNA + S-adenosyl-L-homocysteine + H(+)</text>
        <dbReference type="Rhea" id="RHEA:16497"/>
        <dbReference type="Rhea" id="RHEA-COMP:10229"/>
        <dbReference type="Rhea" id="RHEA-COMP:10231"/>
        <dbReference type="ChEBI" id="CHEBI:15378"/>
        <dbReference type="ChEBI" id="CHEBI:57856"/>
        <dbReference type="ChEBI" id="CHEBI:59789"/>
        <dbReference type="ChEBI" id="CHEBI:74411"/>
        <dbReference type="ChEBI" id="CHEBI:74449"/>
        <dbReference type="EC" id="2.1.1.181"/>
    </reaction>
</comment>
<dbReference type="Gene3D" id="3.40.50.150">
    <property type="entry name" value="Vaccinia Virus protein VP39"/>
    <property type="match status" value="1"/>
</dbReference>
<dbReference type="EC" id="2.1.1.181" evidence="6"/>
<evidence type="ECO:0000256" key="2">
    <source>
        <dbReference type="ARBA" id="ARBA00022552"/>
    </source>
</evidence>
<evidence type="ECO:0000256" key="1">
    <source>
        <dbReference type="ARBA" id="ARBA00022490"/>
    </source>
</evidence>